<dbReference type="InterPro" id="IPR052019">
    <property type="entry name" value="F420H2_bilvrd_red/Heme_oxyg"/>
</dbReference>
<dbReference type="PANTHER" id="PTHR35176:SF6">
    <property type="entry name" value="HEME OXYGENASE HI_0854-RELATED"/>
    <property type="match status" value="1"/>
</dbReference>
<evidence type="ECO:0000256" key="1">
    <source>
        <dbReference type="ARBA" id="ARBA00023002"/>
    </source>
</evidence>
<dbReference type="Gene3D" id="2.30.110.10">
    <property type="entry name" value="Electron Transport, Fmn-binding Protein, Chain A"/>
    <property type="match status" value="1"/>
</dbReference>
<accession>A0ABS7S7X0</accession>
<dbReference type="SUPFAM" id="SSF50475">
    <property type="entry name" value="FMN-binding split barrel"/>
    <property type="match status" value="1"/>
</dbReference>
<proteinExistence type="predicted"/>
<evidence type="ECO:0000259" key="2">
    <source>
        <dbReference type="Pfam" id="PF01243"/>
    </source>
</evidence>
<keyword evidence="4" id="KW-1185">Reference proteome</keyword>
<name>A0ABS7S7X0_9MICO</name>
<evidence type="ECO:0000313" key="4">
    <source>
        <dbReference type="Proteomes" id="UP000826651"/>
    </source>
</evidence>
<evidence type="ECO:0000313" key="3">
    <source>
        <dbReference type="EMBL" id="MBZ2195293.1"/>
    </source>
</evidence>
<dbReference type="Pfam" id="PF01243">
    <property type="entry name" value="PNPOx_N"/>
    <property type="match status" value="1"/>
</dbReference>
<dbReference type="RefSeq" id="WP_223403044.1">
    <property type="nucleotide sequence ID" value="NZ_JAGSHT010000003.1"/>
</dbReference>
<gene>
    <name evidence="3" type="ORF">KCQ71_03950</name>
</gene>
<dbReference type="InterPro" id="IPR011576">
    <property type="entry name" value="Pyridox_Oxase_N"/>
</dbReference>
<feature type="domain" description="Pyridoxamine 5'-phosphate oxidase N-terminal" evidence="2">
    <location>
        <begin position="17"/>
        <end position="97"/>
    </location>
</feature>
<comment type="caution">
    <text evidence="3">The sequence shown here is derived from an EMBL/GenBank/DDBJ whole genome shotgun (WGS) entry which is preliminary data.</text>
</comment>
<organism evidence="3 4">
    <name type="scientific">Occultella gossypii</name>
    <dbReference type="NCBI Taxonomy" id="2800820"/>
    <lineage>
        <taxon>Bacteria</taxon>
        <taxon>Bacillati</taxon>
        <taxon>Actinomycetota</taxon>
        <taxon>Actinomycetes</taxon>
        <taxon>Micrococcales</taxon>
        <taxon>Ruaniaceae</taxon>
        <taxon>Occultella</taxon>
    </lineage>
</organism>
<sequence length="160" mass="17929">MTANITDGPEDDGRFAREVIDTGHYLVLATADAEGNPWPTPVWYARDAREFVWVSRPEARHSRNIEVRPRVGLTIFATPVPVEGRTHAVYADATAAEVPGTDRDRCLAVFDRRARAEGLGSWTVDRVVAPANLRLYRARVTQLFVLHPDRDVRRAVAIDL</sequence>
<protein>
    <submittedName>
        <fullName evidence="3">Pyridoxamine 5'-phosphate oxidase family protein</fullName>
    </submittedName>
</protein>
<dbReference type="EMBL" id="JAGSHT010000003">
    <property type="protein sequence ID" value="MBZ2195293.1"/>
    <property type="molecule type" value="Genomic_DNA"/>
</dbReference>
<reference evidence="3 4" key="1">
    <citation type="submission" date="2021-04" db="EMBL/GenBank/DDBJ databases">
        <title>Ruania sp. nov., isolated from sandy soil of mangrove forest.</title>
        <authorList>
            <person name="Ge X."/>
            <person name="Huang R."/>
            <person name="Liu W."/>
        </authorList>
    </citation>
    <scope>NUCLEOTIDE SEQUENCE [LARGE SCALE GENOMIC DNA]</scope>
    <source>
        <strain evidence="3 4">N2-46</strain>
    </source>
</reference>
<dbReference type="InterPro" id="IPR012349">
    <property type="entry name" value="Split_barrel_FMN-bd"/>
</dbReference>
<dbReference type="Proteomes" id="UP000826651">
    <property type="component" value="Unassembled WGS sequence"/>
</dbReference>
<dbReference type="PANTHER" id="PTHR35176">
    <property type="entry name" value="HEME OXYGENASE HI_0854-RELATED"/>
    <property type="match status" value="1"/>
</dbReference>
<keyword evidence="1" id="KW-0560">Oxidoreductase</keyword>